<evidence type="ECO:0000256" key="1">
    <source>
        <dbReference type="ARBA" id="ARBA00007768"/>
    </source>
</evidence>
<dbReference type="AlphaFoldDB" id="G9A580"/>
<dbReference type="InterPro" id="IPR036822">
    <property type="entry name" value="CutC-like_dom_sf"/>
</dbReference>
<dbReference type="PATRIC" id="fig|380.5.peg.3921"/>
<dbReference type="EMBL" id="HE616890">
    <property type="protein sequence ID" value="CCE98201.1"/>
    <property type="molecule type" value="Genomic_DNA"/>
</dbReference>
<dbReference type="GO" id="GO:0005507">
    <property type="term" value="F:copper ion binding"/>
    <property type="evidence" value="ECO:0007669"/>
    <property type="project" value="TreeGrafter"/>
</dbReference>
<dbReference type="Proteomes" id="UP000007735">
    <property type="component" value="Chromosome"/>
</dbReference>
<evidence type="ECO:0000313" key="3">
    <source>
        <dbReference type="EMBL" id="CCE98201.1"/>
    </source>
</evidence>
<comment type="subcellular location">
    <subcellularLocation>
        <location evidence="2">Cytoplasm</location>
    </subcellularLocation>
</comment>
<dbReference type="eggNOG" id="COG3142">
    <property type="taxonomic scope" value="Bacteria"/>
</dbReference>
<comment type="similarity">
    <text evidence="1 2">Belongs to the CutC family.</text>
</comment>
<name>G9A580_SINF1</name>
<reference evidence="3 4" key="1">
    <citation type="journal article" date="2012" name="J. Bacteriol.">
        <title>Genome sequence of the soybean symbiont Sinorhizobium fredii HH103.</title>
        <authorList>
            <person name="Weidner S."/>
            <person name="Becker A."/>
            <person name="Bonilla I."/>
            <person name="Jaenicke S."/>
            <person name="Lloret J."/>
            <person name="Margaret I."/>
            <person name="Puhler A."/>
            <person name="Ruiz-Sainz J.E."/>
            <person name="Schneiker-Bekel S."/>
            <person name="Szczepanowski R."/>
            <person name="Vinardell J.M."/>
            <person name="Zehner S."/>
            <person name="Gottfert M."/>
        </authorList>
    </citation>
    <scope>NUCLEOTIDE SEQUENCE [LARGE SCALE GENOMIC DNA]</scope>
    <source>
        <strain evidence="3 4">HH103</strain>
    </source>
</reference>
<dbReference type="STRING" id="1117943.SFHH103_03710"/>
<dbReference type="InterPro" id="IPR005627">
    <property type="entry name" value="CutC-like"/>
</dbReference>
<gene>
    <name evidence="2 3" type="primary">cutC</name>
    <name evidence="3" type="ordered locus">SFHH103_03710</name>
</gene>
<organism evidence="3 4">
    <name type="scientific">Sinorhizobium fredii (strain HH103)</name>
    <dbReference type="NCBI Taxonomy" id="1117943"/>
    <lineage>
        <taxon>Bacteria</taxon>
        <taxon>Pseudomonadati</taxon>
        <taxon>Pseudomonadota</taxon>
        <taxon>Alphaproteobacteria</taxon>
        <taxon>Hyphomicrobiales</taxon>
        <taxon>Rhizobiaceae</taxon>
        <taxon>Sinorhizobium/Ensifer group</taxon>
        <taxon>Sinorhizobium</taxon>
    </lineage>
</organism>
<dbReference type="HOGENOM" id="CLU_050555_3_3_5"/>
<protein>
    <recommendedName>
        <fullName evidence="2">PF03932 family protein CutC</fullName>
    </recommendedName>
</protein>
<proteinExistence type="inferred from homology"/>
<sequence length="263" mass="27539">MSGGAGTDRRRPTRFRRERPMSRILLEVCVDDAEGLAAAVEGGADRIELCSALAVGGLTPSAGLMALAGRAPVPAYAMIRPRPGDFVFNVDELDIMRRDIDAARAAGLAGVVLGASLADGRLDAQVLGELIGQAAGLGRTLHRAFDLVPDFAEAIENAAELGFERILTSGGAKTAPEAVDMLARLVELADGRLSILPGSGVTVHTIGQILPKLRVTEVHSSCSIREPANDAKVVEMGFAPPERRRTDAATVRALKARLGAFAA</sequence>
<evidence type="ECO:0000256" key="2">
    <source>
        <dbReference type="HAMAP-Rule" id="MF_00795"/>
    </source>
</evidence>
<dbReference type="SUPFAM" id="SSF110395">
    <property type="entry name" value="CutC-like"/>
    <property type="match status" value="1"/>
</dbReference>
<evidence type="ECO:0000313" key="4">
    <source>
        <dbReference type="Proteomes" id="UP000007735"/>
    </source>
</evidence>
<dbReference type="KEGG" id="sfh:SFHH103_03710"/>
<accession>G9A580</accession>
<dbReference type="PANTHER" id="PTHR12598:SF0">
    <property type="entry name" value="COPPER HOMEOSTASIS PROTEIN CUTC HOMOLOG"/>
    <property type="match status" value="1"/>
</dbReference>
<dbReference type="PANTHER" id="PTHR12598">
    <property type="entry name" value="COPPER HOMEOSTASIS PROTEIN CUTC"/>
    <property type="match status" value="1"/>
</dbReference>
<dbReference type="Gene3D" id="3.20.20.380">
    <property type="entry name" value="Copper homeostasis (CutC) domain"/>
    <property type="match status" value="1"/>
</dbReference>
<comment type="caution">
    <text evidence="2">Once thought to be involved in copper homeostasis, experiments in E.coli have shown this is not the case.</text>
</comment>
<keyword evidence="2" id="KW-0963">Cytoplasm</keyword>
<dbReference type="Pfam" id="PF03932">
    <property type="entry name" value="CutC"/>
    <property type="match status" value="1"/>
</dbReference>
<dbReference type="HAMAP" id="MF_00795">
    <property type="entry name" value="CutC"/>
    <property type="match status" value="1"/>
</dbReference>
<dbReference type="GO" id="GO:0005737">
    <property type="term" value="C:cytoplasm"/>
    <property type="evidence" value="ECO:0007669"/>
    <property type="project" value="UniProtKB-SubCell"/>
</dbReference>